<name>A0ABD4YS64_9BURK</name>
<dbReference type="Pfam" id="PF13276">
    <property type="entry name" value="HTH_21"/>
    <property type="match status" value="1"/>
</dbReference>
<comment type="caution">
    <text evidence="2">The sequence shown here is derived from an EMBL/GenBank/DDBJ whole genome shotgun (WGS) entry which is preliminary data.</text>
</comment>
<evidence type="ECO:0000313" key="2">
    <source>
        <dbReference type="EMBL" id="MDH1178235.1"/>
    </source>
</evidence>
<organism evidence="2 3">
    <name type="scientific">Achromobacter mucicolens</name>
    <dbReference type="NCBI Taxonomy" id="1389922"/>
    <lineage>
        <taxon>Bacteria</taxon>
        <taxon>Pseudomonadati</taxon>
        <taxon>Pseudomonadota</taxon>
        <taxon>Betaproteobacteria</taxon>
        <taxon>Burkholderiales</taxon>
        <taxon>Alcaligenaceae</taxon>
        <taxon>Achromobacter</taxon>
    </lineage>
</organism>
<dbReference type="PANTHER" id="PTHR47515">
    <property type="entry name" value="LOW CALCIUM RESPONSE LOCUS PROTEIN T"/>
    <property type="match status" value="1"/>
</dbReference>
<dbReference type="InterPro" id="IPR025948">
    <property type="entry name" value="HTH-like_dom"/>
</dbReference>
<proteinExistence type="predicted"/>
<dbReference type="Proteomes" id="UP001158644">
    <property type="component" value="Unassembled WGS sequence"/>
</dbReference>
<feature type="domain" description="HTH-like" evidence="1">
    <location>
        <begin position="27"/>
        <end position="79"/>
    </location>
</feature>
<gene>
    <name evidence="2" type="ORF">N5C72_09120</name>
</gene>
<accession>A0ABD4YS64</accession>
<evidence type="ECO:0000259" key="1">
    <source>
        <dbReference type="Pfam" id="PF13276"/>
    </source>
</evidence>
<evidence type="ECO:0000313" key="3">
    <source>
        <dbReference type="Proteomes" id="UP001158644"/>
    </source>
</evidence>
<dbReference type="PANTHER" id="PTHR47515:SF1">
    <property type="entry name" value="BLR2054 PROTEIN"/>
    <property type="match status" value="1"/>
</dbReference>
<dbReference type="EMBL" id="JAOBZK010000009">
    <property type="protein sequence ID" value="MDH1178235.1"/>
    <property type="molecule type" value="Genomic_DNA"/>
</dbReference>
<dbReference type="RefSeq" id="WP_279990594.1">
    <property type="nucleotide sequence ID" value="NZ_JAOBZK010000009.1"/>
</dbReference>
<dbReference type="AlphaFoldDB" id="A0ABD4YS64"/>
<sequence length="88" mass="10283">MGITRACGPVGISRSLFAHESTRTGDLALTERMKEVAALKRRNGYRRIHILLRREGWQTNHKRVWRLYNQAGLSVRKRRGKRIALTER</sequence>
<reference evidence="2 3" key="1">
    <citation type="submission" date="2022-09" db="EMBL/GenBank/DDBJ databases">
        <title>Intensive care unit water sources are persistently colonized with multi-drug resistant bacteria and are the site of extensive horizontal gene transfer of antibiotic resistance genes.</title>
        <authorList>
            <person name="Diorio-Toth L."/>
        </authorList>
    </citation>
    <scope>NUCLEOTIDE SEQUENCE [LARGE SCALE GENOMIC DNA]</scope>
    <source>
        <strain evidence="2 3">GD03967</strain>
    </source>
</reference>
<protein>
    <submittedName>
        <fullName evidence="2">IS3 family transposase</fullName>
    </submittedName>
</protein>